<dbReference type="GO" id="GO:0005886">
    <property type="term" value="C:plasma membrane"/>
    <property type="evidence" value="ECO:0007669"/>
    <property type="project" value="UniProtKB-SubCell"/>
</dbReference>
<feature type="transmembrane region" description="Helical" evidence="9">
    <location>
        <begin position="215"/>
        <end position="233"/>
    </location>
</feature>
<dbReference type="RefSeq" id="WP_087456543.1">
    <property type="nucleotide sequence ID" value="NZ_CP021434.1"/>
</dbReference>
<dbReference type="InterPro" id="IPR026033">
    <property type="entry name" value="Azg-like_bact_archaea"/>
</dbReference>
<comment type="subcellular location">
    <subcellularLocation>
        <location evidence="1 8">Cell membrane</location>
        <topology evidence="1 8">Multi-pass membrane protein</topology>
    </subcellularLocation>
</comment>
<evidence type="ECO:0000256" key="9">
    <source>
        <dbReference type="SAM" id="Phobius"/>
    </source>
</evidence>
<dbReference type="PIRSF" id="PIRSF005353">
    <property type="entry name" value="PbuG"/>
    <property type="match status" value="1"/>
</dbReference>
<sequence>MLERLFKLGEFGTNPRTEIIAGITTFVTMAYILFLNPVVLKGTGMSEGAVFFATAVGAGLVTLMMGLFVNYPVGLAPGMGLNAYFAVVAAANGGVMTWQVALGAVFVAGIIFILLTVTGFRQMLVKALPDSLKYAITVGIGLFITLIGLKLGQVSTVSFVGGPSAEAIKAGAPVVNLLFFEWNIGLTNFVANKAAALTLIGLLIAGILTTLRVRGALLIGIILTTLIGIPLGVTNTASLSNPTFLPNFSELSLFKLDFSMLGSGIFWEVVIIFVFVTLFDSFGTLVGTANRAGLLNRPDGEKRLGRAMFVDGSGVSIGALLGITPMTAYIESAAGIESGGRTGLTAVTTGILFLLSVVLLAPFVQVIPDSATAPALIVVGVLMMSSVRHIEWDDFGIAMPAFLTIALMPFTYSIANGISIGIIFFVILNVLRNLFTKDADKKVNVHWLMWVIAILALARYIFLAGE</sequence>
<evidence type="ECO:0000256" key="7">
    <source>
        <dbReference type="ARBA" id="ARBA00023136"/>
    </source>
</evidence>
<keyword evidence="6 8" id="KW-1133">Transmembrane helix</keyword>
<dbReference type="EMBL" id="CP021434">
    <property type="protein sequence ID" value="ARU61162.1"/>
    <property type="molecule type" value="Genomic_DNA"/>
</dbReference>
<dbReference type="AlphaFoldDB" id="A0A1Y0IKX9"/>
<dbReference type="PANTHER" id="PTHR43337:SF1">
    <property type="entry name" value="XANTHINE_URACIL PERMEASE C887.17-RELATED"/>
    <property type="match status" value="1"/>
</dbReference>
<evidence type="ECO:0000256" key="3">
    <source>
        <dbReference type="ARBA" id="ARBA00022448"/>
    </source>
</evidence>
<evidence type="ECO:0000256" key="6">
    <source>
        <dbReference type="ARBA" id="ARBA00022989"/>
    </source>
</evidence>
<feature type="transmembrane region" description="Helical" evidence="9">
    <location>
        <begin position="132"/>
        <end position="149"/>
    </location>
</feature>
<reference evidence="11" key="1">
    <citation type="submission" date="2017-05" db="EMBL/GenBank/DDBJ databases">
        <authorList>
            <person name="Sung H."/>
        </authorList>
    </citation>
    <scope>NUCLEOTIDE SEQUENCE [LARGE SCALE GENOMIC DNA]</scope>
    <source>
        <strain evidence="11">AR23208</strain>
    </source>
</reference>
<feature type="transmembrane region" description="Helical" evidence="9">
    <location>
        <begin position="443"/>
        <end position="462"/>
    </location>
</feature>
<dbReference type="KEGG" id="tum:CBW65_09035"/>
<evidence type="ECO:0000256" key="1">
    <source>
        <dbReference type="ARBA" id="ARBA00004651"/>
    </source>
</evidence>
<organism evidence="10 11">
    <name type="scientific">Tumebacillus avium</name>
    <dbReference type="NCBI Taxonomy" id="1903704"/>
    <lineage>
        <taxon>Bacteria</taxon>
        <taxon>Bacillati</taxon>
        <taxon>Bacillota</taxon>
        <taxon>Bacilli</taxon>
        <taxon>Bacillales</taxon>
        <taxon>Alicyclobacillaceae</taxon>
        <taxon>Tumebacillus</taxon>
    </lineage>
</organism>
<evidence type="ECO:0000313" key="10">
    <source>
        <dbReference type="EMBL" id="ARU61162.1"/>
    </source>
</evidence>
<dbReference type="Proteomes" id="UP000195437">
    <property type="component" value="Chromosome"/>
</dbReference>
<feature type="transmembrane region" description="Helical" evidence="9">
    <location>
        <begin position="308"/>
        <end position="330"/>
    </location>
</feature>
<keyword evidence="4 8" id="KW-1003">Cell membrane</keyword>
<evidence type="ECO:0000256" key="2">
    <source>
        <dbReference type="ARBA" id="ARBA00005697"/>
    </source>
</evidence>
<feature type="transmembrane region" description="Helical" evidence="9">
    <location>
        <begin position="49"/>
        <end position="69"/>
    </location>
</feature>
<dbReference type="PANTHER" id="PTHR43337">
    <property type="entry name" value="XANTHINE/URACIL PERMEASE C887.17-RELATED"/>
    <property type="match status" value="1"/>
</dbReference>
<keyword evidence="3 8" id="KW-0813">Transport</keyword>
<dbReference type="InterPro" id="IPR006043">
    <property type="entry name" value="NCS2"/>
</dbReference>
<evidence type="ECO:0000256" key="4">
    <source>
        <dbReference type="ARBA" id="ARBA00022475"/>
    </source>
</evidence>
<feature type="transmembrane region" description="Helical" evidence="9">
    <location>
        <begin position="410"/>
        <end position="431"/>
    </location>
</feature>
<comment type="similarity">
    <text evidence="2 8">Belongs to the nucleobase:cation symporter-2 (NCS2) (TC 2.A.40) family. Azg-like subfamily.</text>
</comment>
<feature type="transmembrane region" description="Helical" evidence="9">
    <location>
        <begin position="20"/>
        <end position="40"/>
    </location>
</feature>
<keyword evidence="5 8" id="KW-0812">Transmembrane</keyword>
<gene>
    <name evidence="10" type="ORF">CBW65_09035</name>
</gene>
<feature type="transmembrane region" description="Helical" evidence="9">
    <location>
        <begin position="189"/>
        <end position="208"/>
    </location>
</feature>
<evidence type="ECO:0000256" key="8">
    <source>
        <dbReference type="PIRNR" id="PIRNR005353"/>
    </source>
</evidence>
<dbReference type="Pfam" id="PF00860">
    <property type="entry name" value="Xan_ur_permease"/>
    <property type="match status" value="1"/>
</dbReference>
<dbReference type="InterPro" id="IPR045018">
    <property type="entry name" value="Azg-like"/>
</dbReference>
<keyword evidence="7 8" id="KW-0472">Membrane</keyword>
<evidence type="ECO:0000313" key="11">
    <source>
        <dbReference type="Proteomes" id="UP000195437"/>
    </source>
</evidence>
<keyword evidence="11" id="KW-1185">Reference proteome</keyword>
<feature type="transmembrane region" description="Helical" evidence="9">
    <location>
        <begin position="371"/>
        <end position="390"/>
    </location>
</feature>
<proteinExistence type="inferred from homology"/>
<feature type="transmembrane region" description="Helical" evidence="9">
    <location>
        <begin position="100"/>
        <end position="120"/>
    </location>
</feature>
<dbReference type="GO" id="GO:0005345">
    <property type="term" value="F:purine nucleobase transmembrane transporter activity"/>
    <property type="evidence" value="ECO:0007669"/>
    <property type="project" value="TreeGrafter"/>
</dbReference>
<dbReference type="OrthoDB" id="9808458at2"/>
<feature type="transmembrane region" description="Helical" evidence="9">
    <location>
        <begin position="265"/>
        <end position="287"/>
    </location>
</feature>
<feature type="transmembrane region" description="Helical" evidence="9">
    <location>
        <begin position="342"/>
        <end position="364"/>
    </location>
</feature>
<protein>
    <submittedName>
        <fullName evidence="10">Guanine permease</fullName>
    </submittedName>
</protein>
<accession>A0A1Y0IKX9</accession>
<name>A0A1Y0IKX9_9BACL</name>
<evidence type="ECO:0000256" key="5">
    <source>
        <dbReference type="ARBA" id="ARBA00022692"/>
    </source>
</evidence>